<evidence type="ECO:0000313" key="6">
    <source>
        <dbReference type="Proteomes" id="UP000320472"/>
    </source>
</evidence>
<dbReference type="Gene3D" id="1.25.40.20">
    <property type="entry name" value="Ankyrin repeat-containing domain"/>
    <property type="match status" value="2"/>
</dbReference>
<reference evidence="4 6" key="1">
    <citation type="journal article" date="2018" name="Viruses">
        <title>Genome Sequences of Akhmeta Virus, an Early Divergent Old World Orthopoxvirus.</title>
        <authorList>
            <person name="Gao J"/>
            <person name="Gigante C"/>
            <person name="Khmaladze E"/>
            <person name="Liu P"/>
            <person name="Tang S"/>
            <person name="Wilkins K"/>
            <person name="Zhao K"/>
            <person name="Davidson W"/>
            <person name="Nakazawa Y"/>
            <person name="Maghlakelidze G"/>
            <person name="Geleishvili M"/>
            <person name="Kokhreidze M"/>
            <person name="Carroll DS"/>
            <person name="Emerson G Li.Y."/>
        </authorList>
    </citation>
    <scope>NUCLEOTIDE SEQUENCE [LARGE SCALE GENOMIC DNA]</scope>
    <source>
        <strain evidence="5">Akhmeta_2013-85</strain>
        <strain evidence="4">Akhmeta_2013-88</strain>
    </source>
</reference>
<dbReference type="InterPro" id="IPR002110">
    <property type="entry name" value="Ankyrin_rpt"/>
</dbReference>
<organism evidence="4 6">
    <name type="scientific">Orthopoxvirus akhmetapox</name>
    <dbReference type="NCBI Taxonomy" id="2200830"/>
    <lineage>
        <taxon>Viruses</taxon>
        <taxon>Varidnaviria</taxon>
        <taxon>Bamfordvirae</taxon>
        <taxon>Nucleocytoviricota</taxon>
        <taxon>Pokkesviricetes</taxon>
        <taxon>Chitovirales</taxon>
        <taxon>Poxviridae</taxon>
        <taxon>Chordopoxvirinae</taxon>
        <taxon>Orthopoxvirus</taxon>
    </lineage>
</organism>
<dbReference type="PANTHER" id="PTHR24180:SF45">
    <property type="entry name" value="POLY [ADP-RIBOSE] POLYMERASE TANKYRASE"/>
    <property type="match status" value="1"/>
</dbReference>
<dbReference type="InterPro" id="IPR036770">
    <property type="entry name" value="Ankyrin_rpt-contain_sf"/>
</dbReference>
<keyword evidence="6" id="KW-1185">Reference proteome</keyword>
<proteinExistence type="predicted"/>
<dbReference type="PROSITE" id="PS50297">
    <property type="entry name" value="ANK_REP_REGION"/>
    <property type="match status" value="1"/>
</dbReference>
<evidence type="ECO:0000313" key="4">
    <source>
        <dbReference type="EMBL" id="AXN74806.1"/>
    </source>
</evidence>
<evidence type="ECO:0000256" key="1">
    <source>
        <dbReference type="ARBA" id="ARBA00022737"/>
    </source>
</evidence>
<dbReference type="EMBL" id="MH607142">
    <property type="protein sequence ID" value="AXN75026.1"/>
    <property type="molecule type" value="Genomic_DNA"/>
</dbReference>
<dbReference type="PROSITE" id="PS50088">
    <property type="entry name" value="ANK_REPEAT"/>
    <property type="match status" value="1"/>
</dbReference>
<evidence type="ECO:0000256" key="3">
    <source>
        <dbReference type="PROSITE-ProRule" id="PRU00023"/>
    </source>
</evidence>
<accession>A0A346FRB3</accession>
<reference evidence="4" key="2">
    <citation type="submission" date="2018-07" db="EMBL/GenBank/DDBJ databases">
        <authorList>
            <person name="Gao J."/>
            <person name="Li Y."/>
            <person name="Wang H."/>
        </authorList>
    </citation>
    <scope>NUCLEOTIDE SEQUENCE</scope>
    <source>
        <strain evidence="5">Akhmeta_2013-85</strain>
        <strain evidence="4">Akhmeta_2013-88</strain>
    </source>
</reference>
<dbReference type="Pfam" id="PF12796">
    <property type="entry name" value="Ank_2"/>
    <property type="match status" value="1"/>
</dbReference>
<dbReference type="Proteomes" id="UP000320472">
    <property type="component" value="Segment"/>
</dbReference>
<keyword evidence="1" id="KW-0677">Repeat</keyword>
<name>A0A346FRB3_9POXV</name>
<sequence length="672" mass="77119">MFDYLENENVTLDELKRMLKDMHPNDTGNQLSNNALHTYLFNKHCGDVEVVKLLLDSGTNPLHKNWRRLTPLGEYTSSTHVTVDTSIVIALLEATRYSNINDFNIFNYMTSKNVDIDLIKVLVEHGFDLTVKSENRRSVVENYVMTDDPVPEIIDLFIENGCNVLYDEEDEDDEYGYAYEEYHSYDDDYRPREYGTILHLYIISHLYSESASRSCVRREVVECLLAHGINPSSRDNKYCTALQYYIKASHIDIDIVKSLMKGIDDTAYVYIDDATCCTRGIMADYLNSGYRYNTEVDFELVKLFLENGNPHGIMCSIVPLWRDDNETVSLILKTVNPDTLQQILIKYITFSDVDISLVKYMLECGAVIDKEAMHGYFRNGNIDSYTMKYLLEKEGGDSVNHLDDDGEIPIGHLCKSNYGFYNFSTNACTKGLHGTSTYTCPILSAINICLPYIKDINMIDKIGETLLHKAVRHNRLSIVSLLLTSGANVNIQSNNGFTCIAIAINESRNIEILKMLLCHKPTLDCIIYSLDRITNIIDDAYAIKQCIKYAMIIDVCAPSKIPEPIRQQYNDYIDLCNKELNEMKNIKVGDNTMFSLIFTDHGAKIIHRYADNVDLRKYYESKQNKIYVEAYDIISNAIVKNDRIHKIIESVDDNTYISNLPYSIKYKIFEHQ</sequence>
<gene>
    <name evidence="4" type="ORF">AKMV-88-021</name>
    <name evidence="5" type="ORF">AKMV021</name>
</gene>
<protein>
    <submittedName>
        <fullName evidence="4">Ankyrin-containing protein</fullName>
    </submittedName>
</protein>
<dbReference type="SMART" id="SM00248">
    <property type="entry name" value="ANK"/>
    <property type="match status" value="8"/>
</dbReference>
<dbReference type="SUPFAM" id="SSF48403">
    <property type="entry name" value="Ankyrin repeat"/>
    <property type="match status" value="1"/>
</dbReference>
<dbReference type="PANTHER" id="PTHR24180">
    <property type="entry name" value="CYCLIN-DEPENDENT KINASE INHIBITOR 2C-RELATED"/>
    <property type="match status" value="1"/>
</dbReference>
<evidence type="ECO:0000256" key="2">
    <source>
        <dbReference type="ARBA" id="ARBA00023043"/>
    </source>
</evidence>
<keyword evidence="2 3" id="KW-0040">ANK repeat</keyword>
<dbReference type="InterPro" id="IPR051637">
    <property type="entry name" value="Ank_repeat_dom-contain_49"/>
</dbReference>
<evidence type="ECO:0000313" key="5">
    <source>
        <dbReference type="EMBL" id="AXN75026.1"/>
    </source>
</evidence>
<dbReference type="Proteomes" id="UP000315114">
    <property type="component" value="Segment"/>
</dbReference>
<dbReference type="Pfam" id="PF00023">
    <property type="entry name" value="Ank"/>
    <property type="match status" value="1"/>
</dbReference>
<dbReference type="EMBL" id="MH607141">
    <property type="protein sequence ID" value="AXN74806.1"/>
    <property type="molecule type" value="Genomic_DNA"/>
</dbReference>
<feature type="repeat" description="ANK" evidence="3">
    <location>
        <begin position="462"/>
        <end position="494"/>
    </location>
</feature>